<dbReference type="EMBL" id="CP069370">
    <property type="protein sequence ID" value="QYZ70804.1"/>
    <property type="molecule type" value="Genomic_DNA"/>
</dbReference>
<feature type="transmembrane region" description="Helical" evidence="1">
    <location>
        <begin position="129"/>
        <end position="146"/>
    </location>
</feature>
<dbReference type="InterPro" id="IPR037185">
    <property type="entry name" value="EmrE-like"/>
</dbReference>
<dbReference type="Pfam" id="PF00892">
    <property type="entry name" value="EamA"/>
    <property type="match status" value="2"/>
</dbReference>
<keyword evidence="4" id="KW-1185">Reference proteome</keyword>
<dbReference type="GO" id="GO:0016020">
    <property type="term" value="C:membrane"/>
    <property type="evidence" value="ECO:0007669"/>
    <property type="project" value="InterPro"/>
</dbReference>
<feature type="transmembrane region" description="Helical" evidence="1">
    <location>
        <begin position="244"/>
        <end position="264"/>
    </location>
</feature>
<gene>
    <name evidence="3" type="ORF">JO391_04620</name>
</gene>
<feature type="transmembrane region" description="Helical" evidence="1">
    <location>
        <begin position="104"/>
        <end position="122"/>
    </location>
</feature>
<keyword evidence="1" id="KW-0812">Transmembrane</keyword>
<evidence type="ECO:0000256" key="1">
    <source>
        <dbReference type="SAM" id="Phobius"/>
    </source>
</evidence>
<dbReference type="KEGG" id="nsm:JO391_04620"/>
<feature type="transmembrane region" description="Helical" evidence="1">
    <location>
        <begin position="185"/>
        <end position="204"/>
    </location>
</feature>
<dbReference type="InterPro" id="IPR000620">
    <property type="entry name" value="EamA_dom"/>
</dbReference>
<dbReference type="PANTHER" id="PTHR22911:SF103">
    <property type="entry name" value="BLR2811 PROTEIN"/>
    <property type="match status" value="1"/>
</dbReference>
<sequence>MTAAPAMPAARPLRGVALVVLAVLAFALADVLTKLQAERHPVTVVIAVRYLVNLALLVVLLAPRQGRALWRTDRTLLVMLRALCLAFASLTMGIALTLMPVAETVAIIYLSPFLVMLLAIPLLGERVPLAGWLGAAAGFAGVLLIVRPGGGLAPWGVVMALVNTLFATAYHLMTRQLSRTETVQAMLFHVALVGTVVFCVLALPDLPGLVLPPGDLAMMAALGALATTGHFLFTSAYREAPASLLAPVNYLHLVWAAGLGWLVFGHVPDAVTLVGIVLVAGAGVAVAIRTARAS</sequence>
<accession>A0A8G0ZUP0</accession>
<dbReference type="Proteomes" id="UP000826300">
    <property type="component" value="Chromosome"/>
</dbReference>
<keyword evidence="1" id="KW-0472">Membrane</keyword>
<name>A0A8G0ZUP0_9RHOB</name>
<feature type="transmembrane region" description="Helical" evidence="1">
    <location>
        <begin position="45"/>
        <end position="63"/>
    </location>
</feature>
<feature type="transmembrane region" description="Helical" evidence="1">
    <location>
        <begin position="270"/>
        <end position="288"/>
    </location>
</feature>
<proteinExistence type="predicted"/>
<feature type="transmembrane region" description="Helical" evidence="1">
    <location>
        <begin position="152"/>
        <end position="173"/>
    </location>
</feature>
<feature type="transmembrane region" description="Helical" evidence="1">
    <location>
        <begin position="216"/>
        <end position="237"/>
    </location>
</feature>
<feature type="domain" description="EamA" evidence="2">
    <location>
        <begin position="14"/>
        <end position="146"/>
    </location>
</feature>
<dbReference type="RefSeq" id="WP_220663021.1">
    <property type="nucleotide sequence ID" value="NZ_CP069370.1"/>
</dbReference>
<keyword evidence="1" id="KW-1133">Transmembrane helix</keyword>
<dbReference type="SUPFAM" id="SSF103481">
    <property type="entry name" value="Multidrug resistance efflux transporter EmrE"/>
    <property type="match status" value="2"/>
</dbReference>
<protein>
    <submittedName>
        <fullName evidence="3">DMT family transporter</fullName>
    </submittedName>
</protein>
<evidence type="ECO:0000259" key="2">
    <source>
        <dbReference type="Pfam" id="PF00892"/>
    </source>
</evidence>
<organism evidence="3 4">
    <name type="scientific">Neotabrizicola shimadae</name>
    <dbReference type="NCBI Taxonomy" id="2807096"/>
    <lineage>
        <taxon>Bacteria</taxon>
        <taxon>Pseudomonadati</taxon>
        <taxon>Pseudomonadota</taxon>
        <taxon>Alphaproteobacteria</taxon>
        <taxon>Rhodobacterales</taxon>
        <taxon>Paracoccaceae</taxon>
        <taxon>Neotabrizicola</taxon>
    </lineage>
</organism>
<evidence type="ECO:0000313" key="3">
    <source>
        <dbReference type="EMBL" id="QYZ70804.1"/>
    </source>
</evidence>
<feature type="domain" description="EamA" evidence="2">
    <location>
        <begin position="155"/>
        <end position="281"/>
    </location>
</feature>
<dbReference type="AlphaFoldDB" id="A0A8G0ZUP0"/>
<reference evidence="3" key="1">
    <citation type="submission" date="2021-02" db="EMBL/GenBank/DDBJ databases">
        <title>Rhodobacter shimadae sp. nov., an aerobic anoxygenic phototrophic bacterium isolated from a hot spring.</title>
        <authorList>
            <person name="Muramatsu S."/>
            <person name="Haruta S."/>
            <person name="Hirose S."/>
            <person name="Hanada S."/>
        </authorList>
    </citation>
    <scope>NUCLEOTIDE SEQUENCE</scope>
    <source>
        <strain evidence="3">N10</strain>
    </source>
</reference>
<evidence type="ECO:0000313" key="4">
    <source>
        <dbReference type="Proteomes" id="UP000826300"/>
    </source>
</evidence>
<feature type="transmembrane region" description="Helical" evidence="1">
    <location>
        <begin position="75"/>
        <end position="98"/>
    </location>
</feature>
<dbReference type="PANTHER" id="PTHR22911">
    <property type="entry name" value="ACYL-MALONYL CONDENSING ENZYME-RELATED"/>
    <property type="match status" value="1"/>
</dbReference>